<dbReference type="Pfam" id="PF12697">
    <property type="entry name" value="Abhydrolase_6"/>
    <property type="match status" value="1"/>
</dbReference>
<dbReference type="EMBL" id="JACTNZ010000010">
    <property type="protein sequence ID" value="KAG5528526.1"/>
    <property type="molecule type" value="Genomic_DNA"/>
</dbReference>
<evidence type="ECO:0000256" key="2">
    <source>
        <dbReference type="SAM" id="MobiDB-lite"/>
    </source>
</evidence>
<name>A0AAV6IIN2_9ERIC</name>
<dbReference type="GO" id="GO:0003676">
    <property type="term" value="F:nucleic acid binding"/>
    <property type="evidence" value="ECO:0007669"/>
    <property type="project" value="InterPro"/>
</dbReference>
<evidence type="ECO:0000259" key="3">
    <source>
        <dbReference type="PROSITE" id="PS50158"/>
    </source>
</evidence>
<organism evidence="4 5">
    <name type="scientific">Rhododendron griersonianum</name>
    <dbReference type="NCBI Taxonomy" id="479676"/>
    <lineage>
        <taxon>Eukaryota</taxon>
        <taxon>Viridiplantae</taxon>
        <taxon>Streptophyta</taxon>
        <taxon>Embryophyta</taxon>
        <taxon>Tracheophyta</taxon>
        <taxon>Spermatophyta</taxon>
        <taxon>Magnoliopsida</taxon>
        <taxon>eudicotyledons</taxon>
        <taxon>Gunneridae</taxon>
        <taxon>Pentapetalae</taxon>
        <taxon>asterids</taxon>
        <taxon>Ericales</taxon>
        <taxon>Ericaceae</taxon>
        <taxon>Ericoideae</taxon>
        <taxon>Rhodoreae</taxon>
        <taxon>Rhododendron</taxon>
    </lineage>
</organism>
<gene>
    <name evidence="4" type="ORF">RHGRI_029269</name>
</gene>
<protein>
    <recommendedName>
        <fullName evidence="3">CCHC-type domain-containing protein</fullName>
    </recommendedName>
</protein>
<dbReference type="InterPro" id="IPR036875">
    <property type="entry name" value="Znf_CCHC_sf"/>
</dbReference>
<evidence type="ECO:0000313" key="5">
    <source>
        <dbReference type="Proteomes" id="UP000823749"/>
    </source>
</evidence>
<dbReference type="Proteomes" id="UP000823749">
    <property type="component" value="Chromosome 10"/>
</dbReference>
<dbReference type="Pfam" id="PF03732">
    <property type="entry name" value="Retrotrans_gag"/>
    <property type="match status" value="1"/>
</dbReference>
<dbReference type="SUPFAM" id="SSF57756">
    <property type="entry name" value="Retrovirus zinc finger-like domains"/>
    <property type="match status" value="1"/>
</dbReference>
<dbReference type="InterPro" id="IPR001878">
    <property type="entry name" value="Znf_CCHC"/>
</dbReference>
<dbReference type="Gene3D" id="3.40.50.1820">
    <property type="entry name" value="alpha/beta hydrolase"/>
    <property type="match status" value="1"/>
</dbReference>
<dbReference type="Pfam" id="PF00098">
    <property type="entry name" value="zf-CCHC"/>
    <property type="match status" value="1"/>
</dbReference>
<dbReference type="SMART" id="SM00343">
    <property type="entry name" value="ZnF_C2HC"/>
    <property type="match status" value="1"/>
</dbReference>
<dbReference type="AlphaFoldDB" id="A0AAV6IIN2"/>
<dbReference type="InterPro" id="IPR005162">
    <property type="entry name" value="Retrotrans_gag_dom"/>
</dbReference>
<reference evidence="4" key="1">
    <citation type="submission" date="2020-08" db="EMBL/GenBank/DDBJ databases">
        <title>Plant Genome Project.</title>
        <authorList>
            <person name="Zhang R.-G."/>
        </authorList>
    </citation>
    <scope>NUCLEOTIDE SEQUENCE</scope>
    <source>
        <strain evidence="4">WSP0</strain>
        <tissue evidence="4">Leaf</tissue>
    </source>
</reference>
<accession>A0AAV6IIN2</accession>
<dbReference type="PROSITE" id="PS50158">
    <property type="entry name" value="ZF_CCHC"/>
    <property type="match status" value="1"/>
</dbReference>
<dbReference type="PANTHER" id="PTHR35046">
    <property type="entry name" value="ZINC KNUCKLE (CCHC-TYPE) FAMILY PROTEIN"/>
    <property type="match status" value="1"/>
</dbReference>
<feature type="compositionally biased region" description="Low complexity" evidence="2">
    <location>
        <begin position="332"/>
        <end position="342"/>
    </location>
</feature>
<dbReference type="SUPFAM" id="SSF53474">
    <property type="entry name" value="alpha/beta-Hydrolases"/>
    <property type="match status" value="1"/>
</dbReference>
<dbReference type="Gene3D" id="4.10.60.10">
    <property type="entry name" value="Zinc finger, CCHC-type"/>
    <property type="match status" value="1"/>
</dbReference>
<dbReference type="InterPro" id="IPR029058">
    <property type="entry name" value="AB_hydrolase_fold"/>
</dbReference>
<evidence type="ECO:0000313" key="4">
    <source>
        <dbReference type="EMBL" id="KAG5528526.1"/>
    </source>
</evidence>
<dbReference type="GO" id="GO:0016787">
    <property type="term" value="F:hydrolase activity"/>
    <property type="evidence" value="ECO:0007669"/>
    <property type="project" value="UniProtKB-ARBA"/>
</dbReference>
<dbReference type="PANTHER" id="PTHR35046:SF9">
    <property type="entry name" value="RNA-DIRECTED DNA POLYMERASE"/>
    <property type="match status" value="1"/>
</dbReference>
<feature type="domain" description="CCHC-type" evidence="3">
    <location>
        <begin position="344"/>
        <end position="360"/>
    </location>
</feature>
<proteinExistence type="predicted"/>
<keyword evidence="1" id="KW-0863">Zinc-finger</keyword>
<keyword evidence="1" id="KW-0862">Zinc</keyword>
<comment type="caution">
    <text evidence="4">The sequence shown here is derived from an EMBL/GenBank/DDBJ whole genome shotgun (WGS) entry which is preliminary data.</text>
</comment>
<sequence length="673" mass="76719">MLESCYRPLERCCGSGGDGDGLLWQMDLKPHASGDYSIGVVQANSSLEDQGQVFASPSATDVGVYDGPEASRFINSHFFPYLHSNHRTLISSSIFRYNDYIEENFSRHRARKNYEVQRERLNVKVDMPEFEGRMQPDEFLDWLHTIERIFEYKDVSDHQMVKLMAIKLKKYASLWWENLKRQPVRDGRKRIVTWEKMKKELKRKFLPKNYRQDIFLKLHNFQQHDLSVEEYTMEFEHLMIKCDIVEPEEQTIACYLGGLRTEIVRVVQLQPYWTYNDVVKLAIKVERQGKEGRGKNQQPLLKDVISNQGSGVESKPVQALKPTPKGKKTTDSSHPSSSHTNSSKCFKCQGYGHIASDCPNRKIITLVEENDEHGSRDEQMEMDNEITYANEEVSLMISQSFTVHDGDEAGKKFDHEECSKILMAANMETEIDWSKPPIYDKYPKEEVDSEELKLLIARSVPQLHPSSPNVNPKKRKVDDWDWLDESVLKQRTRIFETYGVIQGCECSFVLDSGSGEALHTTPPHPTQKPPKPPEQKSKEIKIRTMGRVEEAHNVKVLGSGEKTVVLAHGFGTDQSVWRHLVPHLVNNSRVVLFDVMGAGTTNPDYFDFERYSTLEGYALDVLAILVELKVESCVFVGHSLSAMAGLLASVIRPDFSNSGGLGFDSGERGFGLV</sequence>
<dbReference type="InterPro" id="IPR000073">
    <property type="entry name" value="AB_hydrolase_1"/>
</dbReference>
<feature type="region of interest" description="Disordered" evidence="2">
    <location>
        <begin position="515"/>
        <end position="537"/>
    </location>
</feature>
<feature type="region of interest" description="Disordered" evidence="2">
    <location>
        <begin position="307"/>
        <end position="342"/>
    </location>
</feature>
<evidence type="ECO:0000256" key="1">
    <source>
        <dbReference type="PROSITE-ProRule" id="PRU00047"/>
    </source>
</evidence>
<dbReference type="GO" id="GO:0008270">
    <property type="term" value="F:zinc ion binding"/>
    <property type="evidence" value="ECO:0007669"/>
    <property type="project" value="UniProtKB-KW"/>
</dbReference>
<keyword evidence="5" id="KW-1185">Reference proteome</keyword>
<keyword evidence="1" id="KW-0479">Metal-binding</keyword>